<proteinExistence type="predicted"/>
<dbReference type="OrthoDB" id="167512at2759"/>
<organism evidence="1 2">
    <name type="scientific">Phytophthora megakarya</name>
    <dbReference type="NCBI Taxonomy" id="4795"/>
    <lineage>
        <taxon>Eukaryota</taxon>
        <taxon>Sar</taxon>
        <taxon>Stramenopiles</taxon>
        <taxon>Oomycota</taxon>
        <taxon>Peronosporomycetes</taxon>
        <taxon>Peronosporales</taxon>
        <taxon>Peronosporaceae</taxon>
        <taxon>Phytophthora</taxon>
    </lineage>
</organism>
<accession>A0A225W9U0</accession>
<comment type="caution">
    <text evidence="1">The sequence shown here is derived from an EMBL/GenBank/DDBJ whole genome shotgun (WGS) entry which is preliminary data.</text>
</comment>
<dbReference type="EMBL" id="NBNE01001500">
    <property type="protein sequence ID" value="OWZ13757.1"/>
    <property type="molecule type" value="Genomic_DNA"/>
</dbReference>
<evidence type="ECO:0000313" key="1">
    <source>
        <dbReference type="EMBL" id="OWZ13757.1"/>
    </source>
</evidence>
<gene>
    <name evidence="1" type="ORF">PHMEG_00012861</name>
</gene>
<dbReference type="AlphaFoldDB" id="A0A225W9U0"/>
<dbReference type="Proteomes" id="UP000198211">
    <property type="component" value="Unassembled WGS sequence"/>
</dbReference>
<keyword evidence="2" id="KW-1185">Reference proteome</keyword>
<reference evidence="2" key="1">
    <citation type="submission" date="2017-03" db="EMBL/GenBank/DDBJ databases">
        <title>Phytopthora megakarya and P. palmivora, two closely related causual agents of cacao black pod achieved similar genome size and gene model numbers by different mechanisms.</title>
        <authorList>
            <person name="Ali S."/>
            <person name="Shao J."/>
            <person name="Larry D.J."/>
            <person name="Kronmiller B."/>
            <person name="Shen D."/>
            <person name="Strem M.D."/>
            <person name="Melnick R.L."/>
            <person name="Guiltinan M.J."/>
            <person name="Tyler B.M."/>
            <person name="Meinhardt L.W."/>
            <person name="Bailey B.A."/>
        </authorList>
    </citation>
    <scope>NUCLEOTIDE SEQUENCE [LARGE SCALE GENOMIC DNA]</scope>
    <source>
        <strain evidence="2">zdho120</strain>
    </source>
</reference>
<protein>
    <submittedName>
        <fullName evidence="1">Uncharacterized protein</fullName>
    </submittedName>
</protein>
<sequence>MSGVNNSRADAGSLRTGVEQVVYMCFVERYSCLAKRDPPRYPSATHIGFCTSRLSLRLRIGGGVRSDTISVVLHGIRHFFAASALSFLISHPHIKMLLKGIGRLDIPGRLKSPVSIELLET</sequence>
<name>A0A225W9U0_9STRA</name>
<evidence type="ECO:0000313" key="2">
    <source>
        <dbReference type="Proteomes" id="UP000198211"/>
    </source>
</evidence>